<reference evidence="2" key="2">
    <citation type="journal article" date="2012" name="PLoS ONE">
        <title>A Deeply Branching Thermophilic Bacterium with an Ancient Acetyl-CoA Pathway Dominates a Subsurface Ecosystem.</title>
        <authorList>
            <person name="Takami H."/>
            <person name="Noguchi H."/>
            <person name="Takaki Y."/>
            <person name="Uchiyama I."/>
            <person name="Toyoda A."/>
            <person name="Nishi S."/>
            <person name="Chee G.-J."/>
            <person name="Arai W."/>
            <person name="Nunoura T."/>
            <person name="Itoh T."/>
            <person name="Hattori M."/>
            <person name="Takai K."/>
        </authorList>
    </citation>
    <scope>NUCLEOTIDE SEQUENCE</scope>
</reference>
<reference evidence="2" key="1">
    <citation type="journal article" date="2005" name="Environ. Microbiol.">
        <title>Genetic and functional properties of uncultivated thermophilic crenarchaeotes from a subsurface gold mine as revealed by analysis of genome fragments.</title>
        <authorList>
            <person name="Nunoura T."/>
            <person name="Hirayama H."/>
            <person name="Takami H."/>
            <person name="Oida H."/>
            <person name="Nishi S."/>
            <person name="Shimamura S."/>
            <person name="Suzuki Y."/>
            <person name="Inagaki F."/>
            <person name="Takai K."/>
            <person name="Nealson K.H."/>
            <person name="Horikoshi K."/>
        </authorList>
    </citation>
    <scope>NUCLEOTIDE SEQUENCE</scope>
</reference>
<keyword evidence="1" id="KW-1133">Transmembrane helix</keyword>
<name>H5SD09_9BACT</name>
<proteinExistence type="predicted"/>
<accession>H5SD09</accession>
<keyword evidence="1" id="KW-0812">Transmembrane</keyword>
<dbReference type="EMBL" id="AP011676">
    <property type="protein sequence ID" value="BAL54045.1"/>
    <property type="molecule type" value="Genomic_DNA"/>
</dbReference>
<protein>
    <submittedName>
        <fullName evidence="2">Hypothetical conserved protein</fullName>
    </submittedName>
</protein>
<gene>
    <name evidence="2" type="ORF">HGMM_F12C05C28</name>
</gene>
<feature type="transmembrane region" description="Helical" evidence="1">
    <location>
        <begin position="15"/>
        <end position="36"/>
    </location>
</feature>
<sequence length="106" mass="11446">MRSVLLRWWQDDAGALLSFEWILLATILVLAMVVGLKSVQQAVLNEFEDLANAIGNINTSYLYKGVVGCCAAVGGSEFSDGAARTYDIDTCEGQRTVNRLGGPCDE</sequence>
<evidence type="ECO:0000256" key="1">
    <source>
        <dbReference type="SAM" id="Phobius"/>
    </source>
</evidence>
<keyword evidence="1" id="KW-0472">Membrane</keyword>
<evidence type="ECO:0000313" key="2">
    <source>
        <dbReference type="EMBL" id="BAL54045.1"/>
    </source>
</evidence>
<dbReference type="AlphaFoldDB" id="H5SD09"/>
<organism evidence="2">
    <name type="scientific">uncultured Planctomycetota bacterium</name>
    <dbReference type="NCBI Taxonomy" id="120965"/>
    <lineage>
        <taxon>Bacteria</taxon>
        <taxon>Pseudomonadati</taxon>
        <taxon>Planctomycetota</taxon>
        <taxon>environmental samples</taxon>
    </lineage>
</organism>